<comment type="caution">
    <text evidence="2">The sequence shown here is derived from an EMBL/GenBank/DDBJ whole genome shotgun (WGS) entry which is preliminary data.</text>
</comment>
<dbReference type="EMBL" id="VSZS01000059">
    <property type="protein sequence ID" value="TYR33463.1"/>
    <property type="molecule type" value="Genomic_DNA"/>
</dbReference>
<dbReference type="AlphaFoldDB" id="A0A5D4GZL6"/>
<evidence type="ECO:0000313" key="2">
    <source>
        <dbReference type="EMBL" id="TYR33463.1"/>
    </source>
</evidence>
<protein>
    <submittedName>
        <fullName evidence="2">Phenylacetate--CoA ligase family protein</fullName>
    </submittedName>
</protein>
<gene>
    <name evidence="2" type="ORF">FY036_07745</name>
</gene>
<dbReference type="PANTHER" id="PTHR36932:SF1">
    <property type="entry name" value="CAPSULAR POLYSACCHARIDE BIOSYNTHESIS PROTEIN"/>
    <property type="match status" value="1"/>
</dbReference>
<organism evidence="2 3">
    <name type="scientific">Neoaquamicrobium microcysteis</name>
    <dbReference type="NCBI Taxonomy" id="2682781"/>
    <lineage>
        <taxon>Bacteria</taxon>
        <taxon>Pseudomonadati</taxon>
        <taxon>Pseudomonadota</taxon>
        <taxon>Alphaproteobacteria</taxon>
        <taxon>Hyphomicrobiales</taxon>
        <taxon>Phyllobacteriaceae</taxon>
        <taxon>Neoaquamicrobium</taxon>
    </lineage>
</organism>
<reference evidence="2 3" key="1">
    <citation type="submission" date="2019-08" db="EMBL/GenBank/DDBJ databases">
        <authorList>
            <person name="Seo Y.L."/>
        </authorList>
    </citation>
    <scope>NUCLEOTIDE SEQUENCE [LARGE SCALE GENOMIC DNA]</scope>
    <source>
        <strain evidence="2 3">MaA-C15</strain>
    </source>
</reference>
<dbReference type="OrthoDB" id="580775at2"/>
<keyword evidence="2" id="KW-0436">Ligase</keyword>
<keyword evidence="3" id="KW-1185">Reference proteome</keyword>
<evidence type="ECO:0000256" key="1">
    <source>
        <dbReference type="SAM" id="MobiDB-lite"/>
    </source>
</evidence>
<dbReference type="Gene3D" id="3.40.50.12780">
    <property type="entry name" value="N-terminal domain of ligase-like"/>
    <property type="match status" value="1"/>
</dbReference>
<dbReference type="InterPro" id="IPR053158">
    <property type="entry name" value="CapK_Type1_Caps_Biosynth"/>
</dbReference>
<feature type="region of interest" description="Disordered" evidence="1">
    <location>
        <begin position="429"/>
        <end position="456"/>
    </location>
</feature>
<proteinExistence type="predicted"/>
<reference evidence="2 3" key="2">
    <citation type="submission" date="2019-09" db="EMBL/GenBank/DDBJ databases">
        <title>Mesorhizobium sp. MaA-C15 isolated from Microcystis aeruginosa.</title>
        <authorList>
            <person name="Jeong S.E."/>
            <person name="Jin H.M."/>
            <person name="Jeon C.O."/>
        </authorList>
    </citation>
    <scope>NUCLEOTIDE SEQUENCE [LARGE SCALE GENOMIC DNA]</scope>
    <source>
        <strain evidence="2 3">MaA-C15</strain>
    </source>
</reference>
<sequence>MGENLLGLVLDNRRARKEGSEGILRRQRERLGAMVAFARANSPLYRRLYADIPQGPVRLENLPITTKKWLMSGFDDWVTDRTVTFSDAQVFAEDPDKVGEKFHGYTLATTSGTSGTKGIFLYDNRAMAVTQSIALRMLTSWLSFGDFVKIIAGSGRMAMVMAKGGHFASAVAAAALKRRRNDKLLQLSVHDPIREIVAALNEFQPVLLAPYASIAALLATEQEQGRLHIRPALLALAAEGLAPEEYGRIARAFNAKVGNSYASTEVPFLSFSCAHGWLHVNSDWATFEAVDASHRPVPKGQVSHTVLVSNLANGLQPVLRYDLGDSIVERPDACPCGSPFPAIRVQGRASDLVRFAGRDGQTVTMPPMVFYALLDPVPGVDLYQVVQTAPDAVRVRLKVSGTPDTVWPRVEADMRALLERQGLDHVKIERGDEPPEQTQGGKVRPIIPFEPKGPIL</sequence>
<dbReference type="Proteomes" id="UP000323258">
    <property type="component" value="Unassembled WGS sequence"/>
</dbReference>
<accession>A0A5D4GZL6</accession>
<name>A0A5D4GZL6_9HYPH</name>
<dbReference type="PANTHER" id="PTHR36932">
    <property type="entry name" value="CAPSULAR POLYSACCHARIDE BIOSYNTHESIS PROTEIN"/>
    <property type="match status" value="1"/>
</dbReference>
<evidence type="ECO:0000313" key="3">
    <source>
        <dbReference type="Proteomes" id="UP000323258"/>
    </source>
</evidence>
<dbReference type="InterPro" id="IPR042099">
    <property type="entry name" value="ANL_N_sf"/>
</dbReference>
<dbReference type="GO" id="GO:0016874">
    <property type="term" value="F:ligase activity"/>
    <property type="evidence" value="ECO:0007669"/>
    <property type="project" value="UniProtKB-KW"/>
</dbReference>
<dbReference type="SUPFAM" id="SSF56801">
    <property type="entry name" value="Acetyl-CoA synthetase-like"/>
    <property type="match status" value="1"/>
</dbReference>
<dbReference type="RefSeq" id="WP_148914136.1">
    <property type="nucleotide sequence ID" value="NZ_VSZS01000059.1"/>
</dbReference>